<dbReference type="GO" id="GO:0006685">
    <property type="term" value="P:sphingomyelin catabolic process"/>
    <property type="evidence" value="ECO:0007669"/>
    <property type="project" value="TreeGrafter"/>
</dbReference>
<dbReference type="Proteomes" id="UP000494256">
    <property type="component" value="Unassembled WGS sequence"/>
</dbReference>
<evidence type="ECO:0000313" key="7">
    <source>
        <dbReference type="Proteomes" id="UP000494256"/>
    </source>
</evidence>
<gene>
    <name evidence="6" type="ORF">APLA_LOCUS9898</name>
</gene>
<dbReference type="EMBL" id="CADEBD010000312">
    <property type="protein sequence ID" value="CAB3242286.1"/>
    <property type="molecule type" value="Genomic_DNA"/>
</dbReference>
<keyword evidence="4" id="KW-0472">Membrane</keyword>
<proteinExistence type="predicted"/>
<evidence type="ECO:0000256" key="4">
    <source>
        <dbReference type="ARBA" id="ARBA00023136"/>
    </source>
</evidence>
<dbReference type="Pfam" id="PF14724">
    <property type="entry name" value="mit_SMPDase"/>
    <property type="match status" value="2"/>
</dbReference>
<dbReference type="GO" id="GO:0016020">
    <property type="term" value="C:membrane"/>
    <property type="evidence" value="ECO:0007669"/>
    <property type="project" value="UniProtKB-SubCell"/>
</dbReference>
<dbReference type="AlphaFoldDB" id="A0A8S1ABV5"/>
<organism evidence="6 7">
    <name type="scientific">Arctia plantaginis</name>
    <name type="common">Wood tiger moth</name>
    <name type="synonym">Phalaena plantaginis</name>
    <dbReference type="NCBI Taxonomy" id="874455"/>
    <lineage>
        <taxon>Eukaryota</taxon>
        <taxon>Metazoa</taxon>
        <taxon>Ecdysozoa</taxon>
        <taxon>Arthropoda</taxon>
        <taxon>Hexapoda</taxon>
        <taxon>Insecta</taxon>
        <taxon>Pterygota</taxon>
        <taxon>Neoptera</taxon>
        <taxon>Endopterygota</taxon>
        <taxon>Lepidoptera</taxon>
        <taxon>Glossata</taxon>
        <taxon>Ditrysia</taxon>
        <taxon>Noctuoidea</taxon>
        <taxon>Erebidae</taxon>
        <taxon>Arctiinae</taxon>
        <taxon>Arctia</taxon>
    </lineage>
</organism>
<keyword evidence="3" id="KW-1133">Transmembrane helix</keyword>
<dbReference type="PANTHER" id="PTHR12988">
    <property type="entry name" value="SPHINGOMYELIN PHOSPHODIESTERASE 4"/>
    <property type="match status" value="1"/>
</dbReference>
<evidence type="ECO:0000313" key="6">
    <source>
        <dbReference type="EMBL" id="CAB3242286.1"/>
    </source>
</evidence>
<dbReference type="PANTHER" id="PTHR12988:SF6">
    <property type="entry name" value="SPHINGOMYELIN PHOSPHODIESTERASE 4"/>
    <property type="match status" value="1"/>
</dbReference>
<sequence length="1091" mass="125030">MAHDIMSQFYTSLNLPLQDKLLVLSRIIEQSSPNKDLQALFPQLISSIFSPTFQNGWGLRTVTNEVNKYDFDALISFFEPMGPMFQLCYKLLSDPQLKYNLPLNLLPLDLQMTLERGRCPQFYADMLTTDSQSLNVVALALNPFDYYILNFALHLVNNNQNKTTWENWNSVYFTLACDYLMHFLPSDPNATVLPPIPNYTGKVPMAAPLQTANRPLYSPSLLLIPDLSGTSMNNQHSHTTQNQSRNEVWRSETVLQIFIDIWMSVEQFNSRNMELYQRNCQVVCSSPERVRTVRVLVKHLHSFSSKHLSDPAVRSSALRKYARQIMCVRAYHYIKHLVTTWPLDASFRLVMELWLSFIQPWRYVNNTISQDRSPVATNQREEANCNCLDASFTQFIAENFPSYTCLFQLVLPRFMRLDLTAYKNAVMLFRLGKVFSQQHLIPVLRNLEQGITESGSILSSSPDINYNPGLEHSYTYNGIPLHKWATIAKQAISELNLAANYEYEPVWGDNTRYFASELMKKIISAKAQSENFVEEFSRNIYLRNQGIWASFKHFLMIGNQDEDVIFLEECKKVPTYLNASIHHFSSIFGFNENTFATNEPPTIEDNSLDHSSYINSTSFPLSITSKLRSKPTAVTYMGDPDLMPIASYESTILVRMFYQIASRLNEIYGNHFTQLWNSNDLSGYIAREVLQSPCVIQTYVKDTTNHQNIVRQELPPRLSLRRLGSHAFVIWVTIGIVASNMPRNYKPDPRANSTHITQPLDVAFFRPMKIAWRNILYQWKKADGRQQASVPKGCFPRLLSMLLDALKHNAKENILSGFKKSGINPLDPTQVLKRLPGYDRVSHQTETINESVLTILKEMRYGTINVAEPKRKRKIEVEPGKSVSLEESYAVTEIENQEPKKKNKKTNKESKDINKQNEPITKKGKGIGKKSKTQPQTNVTDETKSLAAKCLQDDLEAGTSQMFYDHESQLTSEPSTSFCKEETALLPQSLSTCEANDYLDIEKVPIIFGDDVVIDHFETIDNLNVSSDAMISSNEIKSNNKIEILSDISVTDPKQLAKILYDNKVKRKQQKHRNYYRNDEDILSDLMSDTD</sequence>
<evidence type="ECO:0000256" key="2">
    <source>
        <dbReference type="ARBA" id="ARBA00022692"/>
    </source>
</evidence>
<evidence type="ECO:0000256" key="1">
    <source>
        <dbReference type="ARBA" id="ARBA00004167"/>
    </source>
</evidence>
<keyword evidence="2" id="KW-0812">Transmembrane</keyword>
<evidence type="ECO:0000256" key="5">
    <source>
        <dbReference type="SAM" id="MobiDB-lite"/>
    </source>
</evidence>
<name>A0A8S1ABV5_ARCPL</name>
<dbReference type="InterPro" id="IPR024129">
    <property type="entry name" value="Sphingomy_SMPD4"/>
</dbReference>
<comment type="caution">
    <text evidence="6">The sequence shown here is derived from an EMBL/GenBank/DDBJ whole genome shotgun (WGS) entry which is preliminary data.</text>
</comment>
<reference evidence="6 7" key="1">
    <citation type="submission" date="2020-04" db="EMBL/GenBank/DDBJ databases">
        <authorList>
            <person name="Wallbank WR R."/>
            <person name="Pardo Diaz C."/>
            <person name="Kozak K."/>
            <person name="Martin S."/>
            <person name="Jiggins C."/>
            <person name="Moest M."/>
            <person name="Warren A I."/>
            <person name="Byers J.R.P. K."/>
            <person name="Montejo-Kovacevich G."/>
            <person name="Yen C E."/>
        </authorList>
    </citation>
    <scope>NUCLEOTIDE SEQUENCE [LARGE SCALE GENOMIC DNA]</scope>
</reference>
<dbReference type="OrthoDB" id="521617at2759"/>
<protein>
    <submittedName>
        <fullName evidence="6">Uncharacterized protein</fullName>
    </submittedName>
</protein>
<feature type="compositionally biased region" description="Basic residues" evidence="5">
    <location>
        <begin position="922"/>
        <end position="932"/>
    </location>
</feature>
<feature type="region of interest" description="Disordered" evidence="5">
    <location>
        <begin position="894"/>
        <end position="942"/>
    </location>
</feature>
<evidence type="ECO:0000256" key="3">
    <source>
        <dbReference type="ARBA" id="ARBA00022989"/>
    </source>
</evidence>
<feature type="compositionally biased region" description="Basic and acidic residues" evidence="5">
    <location>
        <begin position="906"/>
        <end position="915"/>
    </location>
</feature>
<comment type="subcellular location">
    <subcellularLocation>
        <location evidence="1">Membrane</location>
        <topology evidence="1">Single-pass membrane protein</topology>
    </subcellularLocation>
</comment>
<dbReference type="GO" id="GO:0046475">
    <property type="term" value="P:glycerophospholipid catabolic process"/>
    <property type="evidence" value="ECO:0007669"/>
    <property type="project" value="TreeGrafter"/>
</dbReference>
<accession>A0A8S1ABV5</accession>
<dbReference type="GO" id="GO:0046513">
    <property type="term" value="P:ceramide biosynthetic process"/>
    <property type="evidence" value="ECO:0007669"/>
    <property type="project" value="TreeGrafter"/>
</dbReference>
<dbReference type="GO" id="GO:0050290">
    <property type="term" value="F:sphingomyelin phosphodiesterase D activity"/>
    <property type="evidence" value="ECO:0007669"/>
    <property type="project" value="InterPro"/>
</dbReference>